<dbReference type="Proteomes" id="UP001172673">
    <property type="component" value="Unassembled WGS sequence"/>
</dbReference>
<keyword evidence="1" id="KW-1133">Transmembrane helix</keyword>
<name>A0AA38XQ15_9EURO</name>
<gene>
    <name evidence="2" type="ORF">H2200_000715</name>
</gene>
<protein>
    <submittedName>
        <fullName evidence="2">Uncharacterized protein</fullName>
    </submittedName>
</protein>
<organism evidence="2 3">
    <name type="scientific">Cladophialophora chaetospira</name>
    <dbReference type="NCBI Taxonomy" id="386627"/>
    <lineage>
        <taxon>Eukaryota</taxon>
        <taxon>Fungi</taxon>
        <taxon>Dikarya</taxon>
        <taxon>Ascomycota</taxon>
        <taxon>Pezizomycotina</taxon>
        <taxon>Eurotiomycetes</taxon>
        <taxon>Chaetothyriomycetidae</taxon>
        <taxon>Chaetothyriales</taxon>
        <taxon>Herpotrichiellaceae</taxon>
        <taxon>Cladophialophora</taxon>
    </lineage>
</organism>
<keyword evidence="1" id="KW-0472">Membrane</keyword>
<feature type="transmembrane region" description="Helical" evidence="1">
    <location>
        <begin position="61"/>
        <end position="83"/>
    </location>
</feature>
<evidence type="ECO:0000313" key="2">
    <source>
        <dbReference type="EMBL" id="KAJ9616994.1"/>
    </source>
</evidence>
<evidence type="ECO:0000313" key="3">
    <source>
        <dbReference type="Proteomes" id="UP001172673"/>
    </source>
</evidence>
<comment type="caution">
    <text evidence="2">The sequence shown here is derived from an EMBL/GenBank/DDBJ whole genome shotgun (WGS) entry which is preliminary data.</text>
</comment>
<feature type="transmembrane region" description="Helical" evidence="1">
    <location>
        <begin position="21"/>
        <end position="41"/>
    </location>
</feature>
<keyword evidence="3" id="KW-1185">Reference proteome</keyword>
<accession>A0AA38XQ15</accession>
<reference evidence="2" key="1">
    <citation type="submission" date="2022-10" db="EMBL/GenBank/DDBJ databases">
        <title>Culturing micro-colonial fungi from biological soil crusts in the Mojave desert and describing Neophaeococcomyces mojavensis, and introducing the new genera and species Taxawa tesnikishii.</title>
        <authorList>
            <person name="Kurbessoian T."/>
            <person name="Stajich J.E."/>
        </authorList>
    </citation>
    <scope>NUCLEOTIDE SEQUENCE</scope>
    <source>
        <strain evidence="2">TK_41</strain>
    </source>
</reference>
<proteinExistence type="predicted"/>
<sequence>MSDIVKGIGNLFASIAEIFKGIFSTIFDVIRGIFVTIFNLFQGAINAVIGLVKETFNLAEGAVGFIIGNFFILGALAAAYFGYQYIQQRQGKRPAPISKTLTGKAQ</sequence>
<keyword evidence="1" id="KW-0812">Transmembrane</keyword>
<evidence type="ECO:0000256" key="1">
    <source>
        <dbReference type="SAM" id="Phobius"/>
    </source>
</evidence>
<dbReference type="AlphaFoldDB" id="A0AA38XQ15"/>
<dbReference type="EMBL" id="JAPDRK010000001">
    <property type="protein sequence ID" value="KAJ9616994.1"/>
    <property type="molecule type" value="Genomic_DNA"/>
</dbReference>